<evidence type="ECO:0000256" key="1">
    <source>
        <dbReference type="SAM" id="MobiDB-lite"/>
    </source>
</evidence>
<accession>A0A9P7CYI7</accession>
<feature type="compositionally biased region" description="Low complexity" evidence="1">
    <location>
        <begin position="42"/>
        <end position="53"/>
    </location>
</feature>
<keyword evidence="3" id="KW-1185">Reference proteome</keyword>
<feature type="region of interest" description="Disordered" evidence="1">
    <location>
        <begin position="1"/>
        <end position="81"/>
    </location>
</feature>
<organism evidence="2 3">
    <name type="scientific">Suillus placidus</name>
    <dbReference type="NCBI Taxonomy" id="48579"/>
    <lineage>
        <taxon>Eukaryota</taxon>
        <taxon>Fungi</taxon>
        <taxon>Dikarya</taxon>
        <taxon>Basidiomycota</taxon>
        <taxon>Agaricomycotina</taxon>
        <taxon>Agaricomycetes</taxon>
        <taxon>Agaricomycetidae</taxon>
        <taxon>Boletales</taxon>
        <taxon>Suillineae</taxon>
        <taxon>Suillaceae</taxon>
        <taxon>Suillus</taxon>
    </lineage>
</organism>
<dbReference type="Proteomes" id="UP000714275">
    <property type="component" value="Unassembled WGS sequence"/>
</dbReference>
<feature type="compositionally biased region" description="Low complexity" evidence="1">
    <location>
        <begin position="61"/>
        <end position="76"/>
    </location>
</feature>
<comment type="caution">
    <text evidence="2">The sequence shown here is derived from an EMBL/GenBank/DDBJ whole genome shotgun (WGS) entry which is preliminary data.</text>
</comment>
<proteinExistence type="predicted"/>
<protein>
    <submittedName>
        <fullName evidence="2">Uncharacterized protein</fullName>
    </submittedName>
</protein>
<reference evidence="2" key="1">
    <citation type="journal article" date="2020" name="New Phytol.">
        <title>Comparative genomics reveals dynamic genome evolution in host specialist ectomycorrhizal fungi.</title>
        <authorList>
            <person name="Lofgren L.A."/>
            <person name="Nguyen N.H."/>
            <person name="Vilgalys R."/>
            <person name="Ruytinx J."/>
            <person name="Liao H.L."/>
            <person name="Branco S."/>
            <person name="Kuo A."/>
            <person name="LaButti K."/>
            <person name="Lipzen A."/>
            <person name="Andreopoulos W."/>
            <person name="Pangilinan J."/>
            <person name="Riley R."/>
            <person name="Hundley H."/>
            <person name="Na H."/>
            <person name="Barry K."/>
            <person name="Grigoriev I.V."/>
            <person name="Stajich J.E."/>
            <person name="Kennedy P.G."/>
        </authorList>
    </citation>
    <scope>NUCLEOTIDE SEQUENCE</scope>
    <source>
        <strain evidence="2">DOB743</strain>
    </source>
</reference>
<feature type="compositionally biased region" description="Basic and acidic residues" evidence="1">
    <location>
        <begin position="23"/>
        <end position="33"/>
    </location>
</feature>
<evidence type="ECO:0000313" key="3">
    <source>
        <dbReference type="Proteomes" id="UP000714275"/>
    </source>
</evidence>
<dbReference type="EMBL" id="JABBWD010000064">
    <property type="protein sequence ID" value="KAG1770602.1"/>
    <property type="molecule type" value="Genomic_DNA"/>
</dbReference>
<name>A0A9P7CYI7_9AGAM</name>
<dbReference type="AlphaFoldDB" id="A0A9P7CYI7"/>
<dbReference type="OrthoDB" id="2653625at2759"/>
<gene>
    <name evidence="2" type="ORF">EV702DRAFT_1202369</name>
</gene>
<sequence length="290" mass="32267">MPFHTPPSSPTRGSSPDYEDEDRPSRRITRELESAPTLSIMTTRSSSLVSRTSTKCKHLKSPSSDTSDSSDSINEPITPPPIINDLSRYVKRVKANPKPYRRGLTEFESPLFDTYLCHDDSKSIHAEKVHEQKKDEIATHLRNISPEAVSQAIVMMHADVEWRHTIAVARAWEIHAHREHLKFLLMTLEVDGETYANAASEPLDTSMKELLAYSKDNVKGSIDHGVAAFSRDVLSFTAADSQLDFLESTSNVLDAESATACLEGEGRHFSNGALQLARKAREGSTMVRDC</sequence>
<evidence type="ECO:0000313" key="2">
    <source>
        <dbReference type="EMBL" id="KAG1770602.1"/>
    </source>
</evidence>